<dbReference type="AlphaFoldDB" id="W4FQZ2"/>
<proteinExistence type="predicted"/>
<dbReference type="RefSeq" id="XP_009841331.1">
    <property type="nucleotide sequence ID" value="XM_009843029.1"/>
</dbReference>
<organism evidence="1">
    <name type="scientific">Aphanomyces astaci</name>
    <name type="common">Crayfish plague agent</name>
    <dbReference type="NCBI Taxonomy" id="112090"/>
    <lineage>
        <taxon>Eukaryota</taxon>
        <taxon>Sar</taxon>
        <taxon>Stramenopiles</taxon>
        <taxon>Oomycota</taxon>
        <taxon>Saprolegniomycetes</taxon>
        <taxon>Saprolegniales</taxon>
        <taxon>Verrucalvaceae</taxon>
        <taxon>Aphanomyces</taxon>
    </lineage>
</organism>
<gene>
    <name evidence="1" type="ORF">H257_15048</name>
</gene>
<sequence length="120" mass="13337">MPMVVVVSGGGKLQVVRTWMPYDSSSRVSSSSLEQAPSRHRRCLRASASRLCRFRLKSSTVSSLLLRTSIASKQKSVISLTGYAAALSNAMRSTWSNFRTVPYEAVRSRHWVRSVSVESQ</sequence>
<protein>
    <submittedName>
        <fullName evidence="1">Uncharacterized protein</fullName>
    </submittedName>
</protein>
<accession>W4FQZ2</accession>
<dbReference type="EMBL" id="KI913178">
    <property type="protein sequence ID" value="ETV69229.1"/>
    <property type="molecule type" value="Genomic_DNA"/>
</dbReference>
<name>W4FQZ2_APHAT</name>
<reference evidence="1" key="1">
    <citation type="submission" date="2013-12" db="EMBL/GenBank/DDBJ databases">
        <title>The Genome Sequence of Aphanomyces astaci APO3.</title>
        <authorList>
            <consortium name="The Broad Institute Genomics Platform"/>
            <person name="Russ C."/>
            <person name="Tyler B."/>
            <person name="van West P."/>
            <person name="Dieguez-Uribeondo J."/>
            <person name="Young S.K."/>
            <person name="Zeng Q."/>
            <person name="Gargeya S."/>
            <person name="Fitzgerald M."/>
            <person name="Abouelleil A."/>
            <person name="Alvarado L."/>
            <person name="Chapman S.B."/>
            <person name="Gainer-Dewar J."/>
            <person name="Goldberg J."/>
            <person name="Griggs A."/>
            <person name="Gujja S."/>
            <person name="Hansen M."/>
            <person name="Howarth C."/>
            <person name="Imamovic A."/>
            <person name="Ireland A."/>
            <person name="Larimer J."/>
            <person name="McCowan C."/>
            <person name="Murphy C."/>
            <person name="Pearson M."/>
            <person name="Poon T.W."/>
            <person name="Priest M."/>
            <person name="Roberts A."/>
            <person name="Saif S."/>
            <person name="Shea T."/>
            <person name="Sykes S."/>
            <person name="Wortman J."/>
            <person name="Nusbaum C."/>
            <person name="Birren B."/>
        </authorList>
    </citation>
    <scope>NUCLEOTIDE SEQUENCE [LARGE SCALE GENOMIC DNA]</scope>
    <source>
        <strain evidence="1">APO3</strain>
    </source>
</reference>
<dbReference type="GeneID" id="20817044"/>
<evidence type="ECO:0000313" key="1">
    <source>
        <dbReference type="EMBL" id="ETV69229.1"/>
    </source>
</evidence>
<dbReference type="VEuPathDB" id="FungiDB:H257_15048"/>